<dbReference type="Pfam" id="PF20703">
    <property type="entry name" value="nSTAND1"/>
    <property type="match status" value="1"/>
</dbReference>
<gene>
    <name evidence="3" type="ORF">G5C51_42135</name>
</gene>
<keyword evidence="4" id="KW-1185">Reference proteome</keyword>
<dbReference type="GO" id="GO:0016301">
    <property type="term" value="F:kinase activity"/>
    <property type="evidence" value="ECO:0007669"/>
    <property type="project" value="UniProtKB-KW"/>
</dbReference>
<dbReference type="InterPro" id="IPR049052">
    <property type="entry name" value="nSTAND1"/>
</dbReference>
<comment type="caution">
    <text evidence="3">The sequence shown here is derived from an EMBL/GenBank/DDBJ whole genome shotgun (WGS) entry which is preliminary data.</text>
</comment>
<keyword evidence="3" id="KW-0418">Kinase</keyword>
<sequence>MPGNAGNASNASSAGTSRNHRQGNLPAETTSFVGRTAELAELQRLLTRSRLVTLTGVGGVGKSRLALRAGARAQAEEVFSDGVWLVELSPLQDSALLAHTVAGALRLSDATARPALEVLGEWLADKALLLILDTCEHLIDGCARLISSLLSVAPGLRVLATSRQPIGVPGEQVIPVSPLPTEAEAVRLFTDRAATASPGFALHAADRQATAAVTDLCRDLDGLPLAIELAAGQLHAMSLEQLTERLRVRFDTLTPIGHP</sequence>
<feature type="region of interest" description="Disordered" evidence="1">
    <location>
        <begin position="1"/>
        <end position="30"/>
    </location>
</feature>
<dbReference type="PRINTS" id="PR00364">
    <property type="entry name" value="DISEASERSIST"/>
</dbReference>
<dbReference type="EMBL" id="JAAKZV010000554">
    <property type="protein sequence ID" value="NGN70466.1"/>
    <property type="molecule type" value="Genomic_DNA"/>
</dbReference>
<feature type="non-terminal residue" evidence="3">
    <location>
        <position position="259"/>
    </location>
</feature>
<accession>A0A6G4UF77</accession>
<name>A0A6G4UF77_9ACTN</name>
<feature type="domain" description="Novel STAND NTPase 1" evidence="2">
    <location>
        <begin position="28"/>
        <end position="163"/>
    </location>
</feature>
<evidence type="ECO:0000259" key="2">
    <source>
        <dbReference type="Pfam" id="PF20703"/>
    </source>
</evidence>
<keyword evidence="3" id="KW-0808">Transferase</keyword>
<dbReference type="PANTHER" id="PTHR47691:SF3">
    <property type="entry name" value="HTH-TYPE TRANSCRIPTIONAL REGULATOR RV0890C-RELATED"/>
    <property type="match status" value="1"/>
</dbReference>
<evidence type="ECO:0000256" key="1">
    <source>
        <dbReference type="SAM" id="MobiDB-lite"/>
    </source>
</evidence>
<dbReference type="AlphaFoldDB" id="A0A6G4UF77"/>
<dbReference type="InterPro" id="IPR027417">
    <property type="entry name" value="P-loop_NTPase"/>
</dbReference>
<dbReference type="PANTHER" id="PTHR47691">
    <property type="entry name" value="REGULATOR-RELATED"/>
    <property type="match status" value="1"/>
</dbReference>
<evidence type="ECO:0000313" key="4">
    <source>
        <dbReference type="Proteomes" id="UP000481583"/>
    </source>
</evidence>
<feature type="compositionally biased region" description="Low complexity" evidence="1">
    <location>
        <begin position="1"/>
        <end position="15"/>
    </location>
</feature>
<dbReference type="RefSeq" id="WP_338118517.1">
    <property type="nucleotide sequence ID" value="NZ_JAAKZV010000554.1"/>
</dbReference>
<dbReference type="Gene3D" id="3.40.50.300">
    <property type="entry name" value="P-loop containing nucleotide triphosphate hydrolases"/>
    <property type="match status" value="1"/>
</dbReference>
<protein>
    <submittedName>
        <fullName evidence="3">Protein kinase</fullName>
    </submittedName>
</protein>
<reference evidence="3 4" key="1">
    <citation type="submission" date="2020-02" db="EMBL/GenBank/DDBJ databases">
        <title>Whole-genome analyses of novel actinobacteria.</title>
        <authorList>
            <person name="Sahin N."/>
        </authorList>
    </citation>
    <scope>NUCLEOTIDE SEQUENCE [LARGE SCALE GENOMIC DNA]</scope>
    <source>
        <strain evidence="3 4">A7024</strain>
    </source>
</reference>
<proteinExistence type="predicted"/>
<organism evidence="3 4">
    <name type="scientific">Streptomyces coryli</name>
    <dbReference type="NCBI Taxonomy" id="1128680"/>
    <lineage>
        <taxon>Bacteria</taxon>
        <taxon>Bacillati</taxon>
        <taxon>Actinomycetota</taxon>
        <taxon>Actinomycetes</taxon>
        <taxon>Kitasatosporales</taxon>
        <taxon>Streptomycetaceae</taxon>
        <taxon>Streptomyces</taxon>
    </lineage>
</organism>
<dbReference type="Proteomes" id="UP000481583">
    <property type="component" value="Unassembled WGS sequence"/>
</dbReference>
<evidence type="ECO:0000313" key="3">
    <source>
        <dbReference type="EMBL" id="NGN70466.1"/>
    </source>
</evidence>
<dbReference type="SUPFAM" id="SSF52540">
    <property type="entry name" value="P-loop containing nucleoside triphosphate hydrolases"/>
    <property type="match status" value="1"/>
</dbReference>